<proteinExistence type="inferred from homology"/>
<dbReference type="EMBL" id="CABGGS010000012">
    <property type="protein sequence ID" value="VUS45100.1"/>
    <property type="molecule type" value="Genomic_DNA"/>
</dbReference>
<keyword evidence="4" id="KW-1185">Reference proteome</keyword>
<evidence type="ECO:0000313" key="5">
    <source>
        <dbReference type="Proteomes" id="UP000318370"/>
    </source>
</evidence>
<comment type="similarity">
    <text evidence="1">Belongs to the UPF0167 family.</text>
</comment>
<dbReference type="Proteomes" id="UP000317652">
    <property type="component" value="Unassembled WGS sequence"/>
</dbReference>
<reference evidence="4 5" key="1">
    <citation type="submission" date="2019-07" db="EMBL/GenBank/DDBJ databases">
        <authorList>
            <person name="Brisse S."/>
            <person name="Rodrigues C."/>
            <person name="Thorpe H."/>
        </authorList>
    </citation>
    <scope>NUCLEOTIDE SEQUENCE [LARGE SCALE GENOMIC DNA]</scope>
    <source>
        <strain evidence="3">SB6408</strain>
        <strain evidence="2">SB6411</strain>
    </source>
</reference>
<dbReference type="Proteomes" id="UP000318370">
    <property type="component" value="Unassembled WGS sequence"/>
</dbReference>
<protein>
    <submittedName>
        <fullName evidence="3">Uncharacterized protein</fullName>
    </submittedName>
</protein>
<evidence type="ECO:0000313" key="4">
    <source>
        <dbReference type="Proteomes" id="UP000317652"/>
    </source>
</evidence>
<dbReference type="InterPro" id="IPR005363">
    <property type="entry name" value="UPF0167"/>
</dbReference>
<dbReference type="Pfam" id="PF03691">
    <property type="entry name" value="UPF0167"/>
    <property type="match status" value="1"/>
</dbReference>
<sequence length="124" mass="14259">MRQAKPLPAFKYHPDPLATGAFAEDKTVICQCCEQQTSVYYTSPFYCVASLPETGGRKHERKFQELDTARVWKPHYGAFTMEMISRRPFCWQSLKANADRRPELQEIPGGDAAHLSGLPVRRRW</sequence>
<organism evidence="3 5">
    <name type="scientific">Klebsiella spallanzanii</name>
    <dbReference type="NCBI Taxonomy" id="2587528"/>
    <lineage>
        <taxon>Bacteria</taxon>
        <taxon>Pseudomonadati</taxon>
        <taxon>Pseudomonadota</taxon>
        <taxon>Gammaproteobacteria</taxon>
        <taxon>Enterobacterales</taxon>
        <taxon>Enterobacteriaceae</taxon>
        <taxon>Klebsiella/Raoultella group</taxon>
        <taxon>Klebsiella</taxon>
    </lineage>
</organism>
<dbReference type="EMBL" id="CABGHF010000065">
    <property type="protein sequence ID" value="VUT08914.1"/>
    <property type="molecule type" value="Genomic_DNA"/>
</dbReference>
<evidence type="ECO:0000313" key="2">
    <source>
        <dbReference type="EMBL" id="VUS45100.1"/>
    </source>
</evidence>
<gene>
    <name evidence="3" type="ORF">SB6408_02723</name>
    <name evidence="2" type="ORF">SB6411_00855</name>
</gene>
<evidence type="ECO:0000313" key="3">
    <source>
        <dbReference type="EMBL" id="VUT08914.1"/>
    </source>
</evidence>
<name>A0A564J6Y0_9ENTR</name>
<dbReference type="AlphaFoldDB" id="A0A564J6Y0"/>
<accession>A0A564J6Y0</accession>
<evidence type="ECO:0000256" key="1">
    <source>
        <dbReference type="ARBA" id="ARBA00008525"/>
    </source>
</evidence>